<keyword evidence="1" id="KW-1133">Transmembrane helix</keyword>
<evidence type="ECO:0000256" key="1">
    <source>
        <dbReference type="SAM" id="Phobius"/>
    </source>
</evidence>
<protein>
    <submittedName>
        <fullName evidence="2">Uncharacterized protein</fullName>
    </submittedName>
</protein>
<dbReference type="EMBL" id="LFWZ01000019">
    <property type="protein sequence ID" value="KON30864.1"/>
    <property type="molecule type" value="Genomic_DNA"/>
</dbReference>
<evidence type="ECO:0000313" key="3">
    <source>
        <dbReference type="Proteomes" id="UP000037210"/>
    </source>
</evidence>
<dbReference type="CDD" id="cd00298">
    <property type="entry name" value="ACD_sHsps_p23-like"/>
    <property type="match status" value="1"/>
</dbReference>
<evidence type="ECO:0000313" key="2">
    <source>
        <dbReference type="EMBL" id="KON30864.1"/>
    </source>
</evidence>
<keyword evidence="1" id="KW-0472">Membrane</keyword>
<dbReference type="Proteomes" id="UP000037210">
    <property type="component" value="Unassembled WGS sequence"/>
</dbReference>
<sequence length="185" mass="20377">MARGHLRRTGASDLRGLSSSGLRMMGIMLIIVGLIVASMALSPEVAESGGAIIVFPFAFGTVGGGAAALFGIMFFALFILSSLLPWYMIQRRGGLGDRFSAYQPEEGWRRRGSDTMEYIITTELPGGLMRSIYIESDCDAIHLRSTLDEAFNRSYDLPSGFEVEDIAYNYEGRFLVLKLMLKRGI</sequence>
<name>A0A0M0BQX4_9ARCH</name>
<comment type="caution">
    <text evidence="2">The sequence shown here is derived from an EMBL/GenBank/DDBJ whole genome shotgun (WGS) entry which is preliminary data.</text>
</comment>
<gene>
    <name evidence="2" type="ORF">AC482_02625</name>
</gene>
<feature type="transmembrane region" description="Helical" evidence="1">
    <location>
        <begin position="53"/>
        <end position="84"/>
    </location>
</feature>
<proteinExistence type="predicted"/>
<accession>A0A0M0BQX4</accession>
<keyword evidence="1" id="KW-0812">Transmembrane</keyword>
<feature type="transmembrane region" description="Helical" evidence="1">
    <location>
        <begin position="21"/>
        <end position="41"/>
    </location>
</feature>
<organism evidence="2 3">
    <name type="scientific">miscellaneous Crenarchaeota group-15 archaeon DG-45</name>
    <dbReference type="NCBI Taxonomy" id="1685127"/>
    <lineage>
        <taxon>Archaea</taxon>
        <taxon>Candidatus Bathyarchaeota</taxon>
        <taxon>MCG-15</taxon>
    </lineage>
</organism>
<reference evidence="2 3" key="1">
    <citation type="submission" date="2015-06" db="EMBL/GenBank/DDBJ databases">
        <title>New insights into the roles of widespread benthic archaea in carbon and nitrogen cycling.</title>
        <authorList>
            <person name="Lazar C.S."/>
            <person name="Baker B.J."/>
            <person name="Seitz K.W."/>
            <person name="Hyde A.S."/>
            <person name="Dick G.J."/>
            <person name="Hinrichs K.-U."/>
            <person name="Teske A.P."/>
        </authorList>
    </citation>
    <scope>NUCLEOTIDE SEQUENCE [LARGE SCALE GENOMIC DNA]</scope>
    <source>
        <strain evidence="2">DG-45</strain>
    </source>
</reference>
<dbReference type="AlphaFoldDB" id="A0A0M0BQX4"/>